<dbReference type="EMBL" id="CP098242">
    <property type="protein sequence ID" value="WAW11372.1"/>
    <property type="molecule type" value="Genomic_DNA"/>
</dbReference>
<name>A0A9E9LZ23_9BURK</name>
<reference evidence="1" key="1">
    <citation type="journal article" date="2022" name="Front. Microbiol.">
        <title>New perspectives on an old grouping: The genomic and phenotypic variability of Oxalobacter formigenes and the implications for calcium oxalate stone prevention.</title>
        <authorList>
            <person name="Chmiel J.A."/>
            <person name="Carr C."/>
            <person name="Stuivenberg G.A."/>
            <person name="Venema R."/>
            <person name="Chanyi R.M."/>
            <person name="Al K.F."/>
            <person name="Giguere D."/>
            <person name="Say H."/>
            <person name="Akouris P.P."/>
            <person name="Dominguez Romero S.A."/>
            <person name="Kwong A."/>
            <person name="Tai V."/>
            <person name="Koval S.F."/>
            <person name="Razvi H."/>
            <person name="Bjazevic J."/>
            <person name="Burton J.P."/>
        </authorList>
    </citation>
    <scope>NUCLEOTIDE SEQUENCE</scope>
    <source>
        <strain evidence="1">WoOx3</strain>
    </source>
</reference>
<protein>
    <submittedName>
        <fullName evidence="1">Uncharacterized protein</fullName>
    </submittedName>
</protein>
<sequence>MRDEEIFHAVQEQVIRSLKNRRFRHEPPHAVDVCGIASGCFYSHIKLEKMASGDAGEKLSRSAISLQKKS</sequence>
<proteinExistence type="predicted"/>
<dbReference type="Proteomes" id="UP001156215">
    <property type="component" value="Chromosome"/>
</dbReference>
<gene>
    <name evidence="1" type="ORF">NB640_12715</name>
</gene>
<dbReference type="RefSeq" id="WP_269310470.1">
    <property type="nucleotide sequence ID" value="NZ_CP098242.1"/>
</dbReference>
<organism evidence="1 2">
    <name type="scientific">Oxalobacter vibrioformis</name>
    <dbReference type="NCBI Taxonomy" id="933080"/>
    <lineage>
        <taxon>Bacteria</taxon>
        <taxon>Pseudomonadati</taxon>
        <taxon>Pseudomonadota</taxon>
        <taxon>Betaproteobacteria</taxon>
        <taxon>Burkholderiales</taxon>
        <taxon>Oxalobacteraceae</taxon>
        <taxon>Oxalobacter</taxon>
    </lineage>
</organism>
<evidence type="ECO:0000313" key="1">
    <source>
        <dbReference type="EMBL" id="WAW11372.1"/>
    </source>
</evidence>
<dbReference type="KEGG" id="ovb:NB640_12715"/>
<dbReference type="AlphaFoldDB" id="A0A9E9LZ23"/>
<evidence type="ECO:0000313" key="2">
    <source>
        <dbReference type="Proteomes" id="UP001156215"/>
    </source>
</evidence>
<keyword evidence="2" id="KW-1185">Reference proteome</keyword>
<accession>A0A9E9LZ23</accession>